<feature type="transmembrane region" description="Helical" evidence="8">
    <location>
        <begin position="142"/>
        <end position="163"/>
    </location>
</feature>
<evidence type="ECO:0000256" key="5">
    <source>
        <dbReference type="ARBA" id="ARBA00022692"/>
    </source>
</evidence>
<keyword evidence="5 8" id="KW-0812">Transmembrane</keyword>
<keyword evidence="7 8" id="KW-0472">Membrane</keyword>
<dbReference type="CDD" id="cd17503">
    <property type="entry name" value="MFS_LmrB_MDR_like"/>
    <property type="match status" value="1"/>
</dbReference>
<feature type="transmembrane region" description="Helical" evidence="8">
    <location>
        <begin position="116"/>
        <end position="135"/>
    </location>
</feature>
<feature type="transmembrane region" description="Helical" evidence="8">
    <location>
        <begin position="55"/>
        <end position="75"/>
    </location>
</feature>
<dbReference type="InterPro" id="IPR011701">
    <property type="entry name" value="MFS"/>
</dbReference>
<evidence type="ECO:0000313" key="11">
    <source>
        <dbReference type="Proteomes" id="UP000093954"/>
    </source>
</evidence>
<feature type="transmembrane region" description="Helical" evidence="8">
    <location>
        <begin position="303"/>
        <end position="323"/>
    </location>
</feature>
<feature type="transmembrane region" description="Helical" evidence="8">
    <location>
        <begin position="169"/>
        <end position="190"/>
    </location>
</feature>
<feature type="transmembrane region" description="Helical" evidence="8">
    <location>
        <begin position="227"/>
        <end position="248"/>
    </location>
</feature>
<feature type="domain" description="Major facilitator superfamily (MFS) profile" evidence="9">
    <location>
        <begin position="17"/>
        <end position="473"/>
    </location>
</feature>
<evidence type="ECO:0000256" key="1">
    <source>
        <dbReference type="ARBA" id="ARBA00004651"/>
    </source>
</evidence>
<feature type="transmembrane region" description="Helical" evidence="8">
    <location>
        <begin position="360"/>
        <end position="377"/>
    </location>
</feature>
<feature type="transmembrane region" description="Helical" evidence="8">
    <location>
        <begin position="202"/>
        <end position="221"/>
    </location>
</feature>
<evidence type="ECO:0000256" key="6">
    <source>
        <dbReference type="ARBA" id="ARBA00022989"/>
    </source>
</evidence>
<dbReference type="PANTHER" id="PTHR42718:SF9">
    <property type="entry name" value="MAJOR FACILITATOR SUPERFAMILY MULTIDRUG TRANSPORTER MFSC"/>
    <property type="match status" value="1"/>
</dbReference>
<keyword evidence="4" id="KW-1003">Cell membrane</keyword>
<evidence type="ECO:0000256" key="7">
    <source>
        <dbReference type="ARBA" id="ARBA00023136"/>
    </source>
</evidence>
<proteinExistence type="inferred from homology"/>
<dbReference type="GO" id="GO:0022857">
    <property type="term" value="F:transmembrane transporter activity"/>
    <property type="evidence" value="ECO:0007669"/>
    <property type="project" value="InterPro"/>
</dbReference>
<evidence type="ECO:0000256" key="4">
    <source>
        <dbReference type="ARBA" id="ARBA00022475"/>
    </source>
</evidence>
<evidence type="ECO:0000256" key="2">
    <source>
        <dbReference type="ARBA" id="ARBA00008537"/>
    </source>
</evidence>
<keyword evidence="11" id="KW-1185">Reference proteome</keyword>
<dbReference type="InterPro" id="IPR020846">
    <property type="entry name" value="MFS_dom"/>
</dbReference>
<dbReference type="Gene3D" id="1.20.1720.10">
    <property type="entry name" value="Multidrug resistance protein D"/>
    <property type="match status" value="1"/>
</dbReference>
<dbReference type="InterPro" id="IPR036259">
    <property type="entry name" value="MFS_trans_sf"/>
</dbReference>
<evidence type="ECO:0000256" key="3">
    <source>
        <dbReference type="ARBA" id="ARBA00022448"/>
    </source>
</evidence>
<gene>
    <name evidence="10" type="primary">emrY</name>
    <name evidence="10" type="ORF">CLRAG_20520</name>
</gene>
<dbReference type="Pfam" id="PF07690">
    <property type="entry name" value="MFS_1"/>
    <property type="match status" value="1"/>
</dbReference>
<dbReference type="EMBL" id="LROS01000021">
    <property type="protein sequence ID" value="OBR93316.1"/>
    <property type="molecule type" value="Genomic_DNA"/>
</dbReference>
<sequence length="487" mass="53065">MAIEKELNLTKKQRILIMIPLLIGGFIALLNETLLNVAFPQLTSSLHVSTSTVQWLATAYMLIIGILVPVVAFLMETFTTKTLYLTAMGLFTVGTICCGFSQSFTALLIFRMVQGAGTGMLMPIMTNTILTIYPIEKRGSAMGISLIIVVFAPTIGPTLSGLMLQYLNWHWLFFSILPFALFAIITGLISLKNVSNLTKPQIDVLSVILSTIGFGGLIFGICSIESLGFLNGVVLISLLCGFGGLILFTKRQLTLKQPMLELRLFRFPMFSLGTAILMISFMIPFSVNIILPTYFQSSMGMTPFAAGLALLPGSILNMIITPLSGHLFDRIGAKSLVTTGFCILTVTMFCFSHISGSTNLRTIIVLHLFTFLGISLINTPTQTNTLNQLPKKYNSHGVAITNTLQQISAAIGSSLFIGLMGAKQTKYLSKLKNPDILQQHTAIISGVDMAFTAALILIIIALILSLFLKQGETWCKKDKICETSKIS</sequence>
<feature type="transmembrane region" description="Helical" evidence="8">
    <location>
        <begin position="269"/>
        <end position="291"/>
    </location>
</feature>
<dbReference type="SUPFAM" id="SSF103473">
    <property type="entry name" value="MFS general substrate transporter"/>
    <property type="match status" value="1"/>
</dbReference>
<dbReference type="Proteomes" id="UP000093954">
    <property type="component" value="Unassembled WGS sequence"/>
</dbReference>
<keyword evidence="6 8" id="KW-1133">Transmembrane helix</keyword>
<dbReference type="InterPro" id="IPR004638">
    <property type="entry name" value="EmrB-like"/>
</dbReference>
<comment type="caution">
    <text evidence="10">The sequence shown here is derived from an EMBL/GenBank/DDBJ whole genome shotgun (WGS) entry which is preliminary data.</text>
</comment>
<evidence type="ECO:0000313" key="10">
    <source>
        <dbReference type="EMBL" id="OBR93316.1"/>
    </source>
</evidence>
<feature type="transmembrane region" description="Helical" evidence="8">
    <location>
        <begin position="398"/>
        <end position="422"/>
    </location>
</feature>
<dbReference type="GO" id="GO:0005886">
    <property type="term" value="C:plasma membrane"/>
    <property type="evidence" value="ECO:0007669"/>
    <property type="project" value="UniProtKB-SubCell"/>
</dbReference>
<reference evidence="10 11" key="1">
    <citation type="journal article" date="2012" name="Front. Microbiol.">
        <title>Draft Genome Sequence of the Virulent Strain 01-B526 of the Fish Pathogen Aeromonas salmonicida.</title>
        <authorList>
            <person name="Charette S.J."/>
            <person name="Brochu F."/>
            <person name="Boyle B."/>
            <person name="Filion G."/>
            <person name="Tanaka K.H."/>
            <person name="Derome N."/>
        </authorList>
    </citation>
    <scope>NUCLEOTIDE SEQUENCE [LARGE SCALE GENOMIC DNA]</scope>
    <source>
        <strain evidence="10 11">P11</strain>
    </source>
</reference>
<feature type="transmembrane region" description="Helical" evidence="8">
    <location>
        <begin position="15"/>
        <end position="35"/>
    </location>
</feature>
<feature type="transmembrane region" description="Helical" evidence="8">
    <location>
        <begin position="82"/>
        <end position="110"/>
    </location>
</feature>
<protein>
    <submittedName>
        <fullName evidence="10">Putative multidrug resistance protein EmrY</fullName>
    </submittedName>
</protein>
<organism evidence="10 11">
    <name type="scientific">Clostridium ragsdalei P11</name>
    <dbReference type="NCBI Taxonomy" id="1353534"/>
    <lineage>
        <taxon>Bacteria</taxon>
        <taxon>Bacillati</taxon>
        <taxon>Bacillota</taxon>
        <taxon>Clostridia</taxon>
        <taxon>Eubacteriales</taxon>
        <taxon>Clostridiaceae</taxon>
        <taxon>Clostridium</taxon>
    </lineage>
</organism>
<comment type="similarity">
    <text evidence="2">Belongs to the major facilitator superfamily. EmrB family.</text>
</comment>
<dbReference type="AlphaFoldDB" id="A0A1A6ATB1"/>
<dbReference type="PATRIC" id="fig|1353534.3.peg.2089"/>
<dbReference type="RefSeq" id="WP_065078331.1">
    <property type="nucleotide sequence ID" value="NZ_LROS01000021.1"/>
</dbReference>
<name>A0A1A6ATB1_9CLOT</name>
<dbReference type="Gene3D" id="1.20.1250.20">
    <property type="entry name" value="MFS general substrate transporter like domains"/>
    <property type="match status" value="1"/>
</dbReference>
<feature type="transmembrane region" description="Helical" evidence="8">
    <location>
        <begin position="442"/>
        <end position="468"/>
    </location>
</feature>
<evidence type="ECO:0000256" key="8">
    <source>
        <dbReference type="SAM" id="Phobius"/>
    </source>
</evidence>
<dbReference type="PRINTS" id="PR01036">
    <property type="entry name" value="TCRTETB"/>
</dbReference>
<dbReference type="PANTHER" id="PTHR42718">
    <property type="entry name" value="MAJOR FACILITATOR SUPERFAMILY MULTIDRUG TRANSPORTER MFSC"/>
    <property type="match status" value="1"/>
</dbReference>
<dbReference type="PROSITE" id="PS50850">
    <property type="entry name" value="MFS"/>
    <property type="match status" value="1"/>
</dbReference>
<keyword evidence="3" id="KW-0813">Transport</keyword>
<accession>A0A1A6ATB1</accession>
<evidence type="ECO:0000259" key="9">
    <source>
        <dbReference type="PROSITE" id="PS50850"/>
    </source>
</evidence>
<dbReference type="NCBIfam" id="TIGR00711">
    <property type="entry name" value="efflux_EmrB"/>
    <property type="match status" value="1"/>
</dbReference>
<comment type="subcellular location">
    <subcellularLocation>
        <location evidence="1">Cell membrane</location>
        <topology evidence="1">Multi-pass membrane protein</topology>
    </subcellularLocation>
</comment>
<feature type="transmembrane region" description="Helical" evidence="8">
    <location>
        <begin position="335"/>
        <end position="354"/>
    </location>
</feature>